<sequence>MGEIPIVIALIATFIQWVRDDAREAKRLDRNSDRLLSEGKPDALVEYNQYLAKLAENDRRKN</sequence>
<organism evidence="1">
    <name type="scientific">freshwater metagenome</name>
    <dbReference type="NCBI Taxonomy" id="449393"/>
    <lineage>
        <taxon>unclassified sequences</taxon>
        <taxon>metagenomes</taxon>
        <taxon>ecological metagenomes</taxon>
    </lineage>
</organism>
<reference evidence="1" key="1">
    <citation type="submission" date="2020-05" db="EMBL/GenBank/DDBJ databases">
        <authorList>
            <person name="Chiriac C."/>
            <person name="Salcher M."/>
            <person name="Ghai R."/>
            <person name="Kavagutti S V."/>
        </authorList>
    </citation>
    <scope>NUCLEOTIDE SEQUENCE</scope>
</reference>
<proteinExistence type="predicted"/>
<gene>
    <name evidence="1" type="ORF">UFOPK2312_00694</name>
</gene>
<dbReference type="EMBL" id="CAEZWY010000068">
    <property type="protein sequence ID" value="CAB4673321.1"/>
    <property type="molecule type" value="Genomic_DNA"/>
</dbReference>
<name>A0A6J6MGP1_9ZZZZ</name>
<accession>A0A6J6MGP1</accession>
<protein>
    <submittedName>
        <fullName evidence="1">Unannotated protein</fullName>
    </submittedName>
</protein>
<dbReference type="AlphaFoldDB" id="A0A6J6MGP1"/>
<evidence type="ECO:0000313" key="1">
    <source>
        <dbReference type="EMBL" id="CAB4673321.1"/>
    </source>
</evidence>